<dbReference type="GO" id="GO:0005615">
    <property type="term" value="C:extracellular space"/>
    <property type="evidence" value="ECO:0007669"/>
    <property type="project" value="TreeGrafter"/>
</dbReference>
<evidence type="ECO:0000313" key="12">
    <source>
        <dbReference type="Proteomes" id="UP000430508"/>
    </source>
</evidence>
<dbReference type="InterPro" id="IPR000834">
    <property type="entry name" value="Peptidase_M14"/>
</dbReference>
<feature type="active site" description="Proton donor/acceptor" evidence="7">
    <location>
        <position position="393"/>
    </location>
</feature>
<dbReference type="Pfam" id="PF01471">
    <property type="entry name" value="PG_binding_1"/>
    <property type="match status" value="1"/>
</dbReference>
<evidence type="ECO:0000256" key="3">
    <source>
        <dbReference type="ARBA" id="ARBA00022670"/>
    </source>
</evidence>
<sequence>MRVLKIGVRGNDVMEVQALLKKLGYDPGTVDGVFGTNTERAVKQFQAASGLQVDGIIGPITYQKLLPLLNGYIMVTVAAGDTLYQIANRYKINTQRLLAANPGVSSDNIRLGQQLTVPYAFDVVDTDLNYTYEIMQRDIAGLQKRYPFLETGVAGKSVLGRNLYYLRLGNGPNQVFYNASHHSLEWITTVMLMKFCENYLKNYVDGTSVRGYNIREIWSQSSIYLIPMVNPDGIDLVLNGLEINHPFYTSLLKWNEGRMNFGQVWQANIRGVDLNHNYDASWQLSKQAEASHGITGPGPTRFSGTGPESEPESKAVADFTRNHNYRLVLAYHSQGRVIYWNYRGLASARDRLIALSLAEKSGYALEEATGITSYAGYKDWFIEKYRRPGYTVEVGLGRNPLPISQFAQIYRENEGMLLLAALVTAG</sequence>
<evidence type="ECO:0000256" key="4">
    <source>
        <dbReference type="ARBA" id="ARBA00022801"/>
    </source>
</evidence>
<proteinExistence type="inferred from homology"/>
<evidence type="ECO:0000256" key="7">
    <source>
        <dbReference type="PROSITE-ProRule" id="PRU01379"/>
    </source>
</evidence>
<accession>A0A857DLF0</accession>
<evidence type="ECO:0000256" key="8">
    <source>
        <dbReference type="SAM" id="MobiDB-lite"/>
    </source>
</evidence>
<keyword evidence="5" id="KW-0862">Zinc</keyword>
<evidence type="ECO:0000256" key="6">
    <source>
        <dbReference type="ARBA" id="ARBA00023049"/>
    </source>
</evidence>
<dbReference type="PRINTS" id="PR00765">
    <property type="entry name" value="CRBOXYPTASEA"/>
</dbReference>
<dbReference type="GO" id="GO:0004181">
    <property type="term" value="F:metallocarboxypeptidase activity"/>
    <property type="evidence" value="ECO:0007669"/>
    <property type="project" value="InterPro"/>
</dbReference>
<organism evidence="11 12">
    <name type="scientific">Dehalobacter restrictus</name>
    <dbReference type="NCBI Taxonomy" id="55583"/>
    <lineage>
        <taxon>Bacteria</taxon>
        <taxon>Bacillati</taxon>
        <taxon>Bacillota</taxon>
        <taxon>Clostridia</taxon>
        <taxon>Eubacteriales</taxon>
        <taxon>Desulfitobacteriaceae</taxon>
        <taxon>Dehalobacter</taxon>
    </lineage>
</organism>
<dbReference type="Pfam" id="PF00246">
    <property type="entry name" value="Peptidase_M14"/>
    <property type="match status" value="1"/>
</dbReference>
<feature type="domain" description="Peptidase M14" evidence="10">
    <location>
        <begin position="128"/>
        <end position="421"/>
    </location>
</feature>
<dbReference type="GO" id="GO:0006508">
    <property type="term" value="P:proteolysis"/>
    <property type="evidence" value="ECO:0007669"/>
    <property type="project" value="UniProtKB-KW"/>
</dbReference>
<dbReference type="EMBL" id="CP046996">
    <property type="protein sequence ID" value="QHA01797.1"/>
    <property type="molecule type" value="Genomic_DNA"/>
</dbReference>
<dbReference type="RefSeq" id="WP_019224919.1">
    <property type="nucleotide sequence ID" value="NZ_CP046996.1"/>
</dbReference>
<dbReference type="PANTHER" id="PTHR11705:SF143">
    <property type="entry name" value="SLL0236 PROTEIN"/>
    <property type="match status" value="1"/>
</dbReference>
<dbReference type="CDD" id="cd00118">
    <property type="entry name" value="LysM"/>
    <property type="match status" value="1"/>
</dbReference>
<evidence type="ECO:0000256" key="2">
    <source>
        <dbReference type="ARBA" id="ARBA00005988"/>
    </source>
</evidence>
<evidence type="ECO:0000313" key="11">
    <source>
        <dbReference type="EMBL" id="QHA01797.1"/>
    </source>
</evidence>
<dbReference type="SUPFAM" id="SSF54106">
    <property type="entry name" value="LysM domain"/>
    <property type="match status" value="1"/>
</dbReference>
<dbReference type="InterPro" id="IPR018392">
    <property type="entry name" value="LysM"/>
</dbReference>
<dbReference type="Pfam" id="PF01476">
    <property type="entry name" value="LysM"/>
    <property type="match status" value="1"/>
</dbReference>
<protein>
    <submittedName>
        <fullName evidence="11">LysM peptidoglycan-binding domain-containing protein</fullName>
    </submittedName>
</protein>
<gene>
    <name evidence="11" type="ORF">GQ588_14700</name>
</gene>
<feature type="domain" description="LysM" evidence="9">
    <location>
        <begin position="73"/>
        <end position="117"/>
    </location>
</feature>
<dbReference type="InterPro" id="IPR036779">
    <property type="entry name" value="LysM_dom_sf"/>
</dbReference>
<reference evidence="11 12" key="1">
    <citation type="submission" date="2019-12" db="EMBL/GenBank/DDBJ databases">
        <title>Sequence classification of anaerobic respiratory reductive dehalogenases: First we see many, then we see few.</title>
        <authorList>
            <person name="Molenda O."/>
            <person name="Puentes Jacome L.A."/>
            <person name="Cao X."/>
            <person name="Nesbo C.L."/>
            <person name="Tang S."/>
            <person name="Morson N."/>
            <person name="Patron J."/>
            <person name="Lomheim L."/>
            <person name="Wishart D.S."/>
            <person name="Edwards E.A."/>
        </authorList>
    </citation>
    <scope>NUCLEOTIDE SEQUENCE [LARGE SCALE GENOMIC DNA]</scope>
    <source>
        <strain evidence="11 12">12DCA</strain>
    </source>
</reference>
<dbReference type="AlphaFoldDB" id="A0A857DLF0"/>
<comment type="cofactor">
    <cofactor evidence="1">
        <name>Zn(2+)</name>
        <dbReference type="ChEBI" id="CHEBI:29105"/>
    </cofactor>
</comment>
<keyword evidence="6" id="KW-0482">Metalloprotease</keyword>
<dbReference type="Proteomes" id="UP000430508">
    <property type="component" value="Chromosome"/>
</dbReference>
<dbReference type="SUPFAM" id="SSF53187">
    <property type="entry name" value="Zn-dependent exopeptidases"/>
    <property type="match status" value="1"/>
</dbReference>
<evidence type="ECO:0000256" key="5">
    <source>
        <dbReference type="ARBA" id="ARBA00022833"/>
    </source>
</evidence>
<dbReference type="PROSITE" id="PS52035">
    <property type="entry name" value="PEPTIDASE_M14"/>
    <property type="match status" value="1"/>
</dbReference>
<dbReference type="GO" id="GO:0008270">
    <property type="term" value="F:zinc ion binding"/>
    <property type="evidence" value="ECO:0007669"/>
    <property type="project" value="InterPro"/>
</dbReference>
<keyword evidence="4" id="KW-0378">Hydrolase</keyword>
<dbReference type="PROSITE" id="PS51782">
    <property type="entry name" value="LYSM"/>
    <property type="match status" value="1"/>
</dbReference>
<dbReference type="CDD" id="cd06229">
    <property type="entry name" value="M14_Endopeptidase_I"/>
    <property type="match status" value="1"/>
</dbReference>
<dbReference type="Gene3D" id="1.10.101.10">
    <property type="entry name" value="PGBD-like superfamily/PGBD"/>
    <property type="match status" value="1"/>
</dbReference>
<comment type="similarity">
    <text evidence="2 7">Belongs to the peptidase M14 family.</text>
</comment>
<evidence type="ECO:0000256" key="1">
    <source>
        <dbReference type="ARBA" id="ARBA00001947"/>
    </source>
</evidence>
<dbReference type="PANTHER" id="PTHR11705">
    <property type="entry name" value="PROTEASE FAMILY M14 CARBOXYPEPTIDASE A,B"/>
    <property type="match status" value="1"/>
</dbReference>
<dbReference type="InterPro" id="IPR036365">
    <property type="entry name" value="PGBD-like_sf"/>
</dbReference>
<feature type="region of interest" description="Disordered" evidence="8">
    <location>
        <begin position="293"/>
        <end position="312"/>
    </location>
</feature>
<dbReference type="InterPro" id="IPR002477">
    <property type="entry name" value="Peptidoglycan-bd-like"/>
</dbReference>
<evidence type="ECO:0000259" key="9">
    <source>
        <dbReference type="PROSITE" id="PS51782"/>
    </source>
</evidence>
<dbReference type="Gene3D" id="3.10.350.10">
    <property type="entry name" value="LysM domain"/>
    <property type="match status" value="1"/>
</dbReference>
<dbReference type="Gene3D" id="3.40.630.10">
    <property type="entry name" value="Zn peptidases"/>
    <property type="match status" value="1"/>
</dbReference>
<dbReference type="InterPro" id="IPR036366">
    <property type="entry name" value="PGBDSf"/>
</dbReference>
<evidence type="ECO:0000259" key="10">
    <source>
        <dbReference type="PROSITE" id="PS52035"/>
    </source>
</evidence>
<dbReference type="SMART" id="SM00631">
    <property type="entry name" value="Zn_pept"/>
    <property type="match status" value="1"/>
</dbReference>
<name>A0A857DLF0_9FIRM</name>
<keyword evidence="3" id="KW-0645">Protease</keyword>
<dbReference type="InterPro" id="IPR034274">
    <property type="entry name" value="ENP1_M14_CPD"/>
</dbReference>
<dbReference type="SUPFAM" id="SSF47090">
    <property type="entry name" value="PGBD-like"/>
    <property type="match status" value="1"/>
</dbReference>
<dbReference type="SMART" id="SM00257">
    <property type="entry name" value="LysM"/>
    <property type="match status" value="1"/>
</dbReference>